<protein>
    <submittedName>
        <fullName evidence="3">Flavodoxin</fullName>
    </submittedName>
</protein>
<proteinExistence type="predicted"/>
<dbReference type="RefSeq" id="WP_209531391.1">
    <property type="nucleotide sequence ID" value="NZ_JAEEGA010000017.1"/>
</dbReference>
<dbReference type="InterPro" id="IPR008254">
    <property type="entry name" value="Flavodoxin/NO_synth"/>
</dbReference>
<dbReference type="GO" id="GO:0010181">
    <property type="term" value="F:FMN binding"/>
    <property type="evidence" value="ECO:0007669"/>
    <property type="project" value="InterPro"/>
</dbReference>
<dbReference type="PANTHER" id="PTHR39201:SF1">
    <property type="entry name" value="FLAVODOXIN-LIKE DOMAIN-CONTAINING PROTEIN"/>
    <property type="match status" value="1"/>
</dbReference>
<name>A0A940PEX9_9ENTE</name>
<sequence length="230" mass="25336">MKKIVILLSFVMIVMLSGCQPDSINNSATTSDVNQSPLASSEILMDEKYGNVLVAYFSEPETAGTDAVAGASRVVENGEVLGNTEQIATWIANSINSDSYQVESVEAYPGDHDELVNQAEKEKAEKTRPNLKASIESLANYDTIFIGYPIWWSDLPMPMYSFFDAEDFSGKNIILFSTHGGSGFANTEEIIRDLEPDAVIETSSYTVSRTEVSDSQRAVQEWLSNFQSDQ</sequence>
<evidence type="ECO:0000256" key="1">
    <source>
        <dbReference type="SAM" id="SignalP"/>
    </source>
</evidence>
<organism evidence="3 4">
    <name type="scientific">Vagococcus allomyrinae</name>
    <dbReference type="NCBI Taxonomy" id="2794353"/>
    <lineage>
        <taxon>Bacteria</taxon>
        <taxon>Bacillati</taxon>
        <taxon>Bacillota</taxon>
        <taxon>Bacilli</taxon>
        <taxon>Lactobacillales</taxon>
        <taxon>Enterococcaceae</taxon>
        <taxon>Vagococcus</taxon>
    </lineage>
</organism>
<dbReference type="Gene3D" id="3.40.50.360">
    <property type="match status" value="1"/>
</dbReference>
<dbReference type="SUPFAM" id="SSF52218">
    <property type="entry name" value="Flavoproteins"/>
    <property type="match status" value="1"/>
</dbReference>
<dbReference type="GO" id="GO:0016651">
    <property type="term" value="F:oxidoreductase activity, acting on NAD(P)H"/>
    <property type="evidence" value="ECO:0007669"/>
    <property type="project" value="UniProtKB-ARBA"/>
</dbReference>
<evidence type="ECO:0000259" key="2">
    <source>
        <dbReference type="PROSITE" id="PS50902"/>
    </source>
</evidence>
<dbReference type="NCBIfam" id="NF005389">
    <property type="entry name" value="PRK06934.1"/>
    <property type="match status" value="1"/>
</dbReference>
<keyword evidence="4" id="KW-1185">Reference proteome</keyword>
<feature type="chain" id="PRO_5039590060" evidence="1">
    <location>
        <begin position="24"/>
        <end position="230"/>
    </location>
</feature>
<keyword evidence="1" id="KW-0732">Signal</keyword>
<dbReference type="PROSITE" id="PS51257">
    <property type="entry name" value="PROKAR_LIPOPROTEIN"/>
    <property type="match status" value="1"/>
</dbReference>
<evidence type="ECO:0000313" key="3">
    <source>
        <dbReference type="EMBL" id="MBP1043585.1"/>
    </source>
</evidence>
<gene>
    <name evidence="3" type="ORF">I6N95_21395</name>
</gene>
<dbReference type="EMBL" id="JAEEGA010000017">
    <property type="protein sequence ID" value="MBP1043585.1"/>
    <property type="molecule type" value="Genomic_DNA"/>
</dbReference>
<accession>A0A940PEX9</accession>
<feature type="domain" description="Flavodoxin-like" evidence="2">
    <location>
        <begin position="73"/>
        <end position="230"/>
    </location>
</feature>
<comment type="caution">
    <text evidence="3">The sequence shown here is derived from an EMBL/GenBank/DDBJ whole genome shotgun (WGS) entry which is preliminary data.</text>
</comment>
<feature type="signal peptide" evidence="1">
    <location>
        <begin position="1"/>
        <end position="23"/>
    </location>
</feature>
<dbReference type="PROSITE" id="PS50902">
    <property type="entry name" value="FLAVODOXIN_LIKE"/>
    <property type="match status" value="1"/>
</dbReference>
<dbReference type="InterPro" id="IPR029039">
    <property type="entry name" value="Flavoprotein-like_sf"/>
</dbReference>
<dbReference type="Proteomes" id="UP000674938">
    <property type="component" value="Unassembled WGS sequence"/>
</dbReference>
<evidence type="ECO:0000313" key="4">
    <source>
        <dbReference type="Proteomes" id="UP000674938"/>
    </source>
</evidence>
<reference evidence="3" key="1">
    <citation type="submission" date="2020-12" db="EMBL/GenBank/DDBJ databases">
        <title>Vagococcus allomyrinae sp. nov. and Enterococcus lavae sp. nov., isolated from the larvae of Allomyrina dichotoma.</title>
        <authorList>
            <person name="Lee S.D."/>
        </authorList>
    </citation>
    <scope>NUCLEOTIDE SEQUENCE</scope>
    <source>
        <strain evidence="3">BWB3-3</strain>
    </source>
</reference>
<dbReference type="PANTHER" id="PTHR39201">
    <property type="entry name" value="EXPORTED PROTEIN-RELATED"/>
    <property type="match status" value="1"/>
</dbReference>
<dbReference type="AlphaFoldDB" id="A0A940PEX9"/>
<dbReference type="Pfam" id="PF12682">
    <property type="entry name" value="Flavodoxin_4"/>
    <property type="match status" value="1"/>
</dbReference>